<dbReference type="EC" id="2.7.11.1" evidence="1"/>
<dbReference type="Proteomes" id="UP000054007">
    <property type="component" value="Unassembled WGS sequence"/>
</dbReference>
<dbReference type="SUPFAM" id="SSF56112">
    <property type="entry name" value="Protein kinase-like (PK-like)"/>
    <property type="match status" value="1"/>
</dbReference>
<evidence type="ECO:0000256" key="6">
    <source>
        <dbReference type="ARBA" id="ARBA00022840"/>
    </source>
</evidence>
<dbReference type="GO" id="GO:0000245">
    <property type="term" value="P:spliceosomal complex assembly"/>
    <property type="evidence" value="ECO:0007669"/>
    <property type="project" value="TreeGrafter"/>
</dbReference>
<dbReference type="InterPro" id="IPR017441">
    <property type="entry name" value="Protein_kinase_ATP_BS"/>
</dbReference>
<keyword evidence="12" id="KW-1185">Reference proteome</keyword>
<sequence length="463" mass="51137">MILNTQRRGATFVVSRQDINGNSAAQSDHPSHVHRCASAFDCEESDSLLFEYLLSSTAREMVKLSILWGVDDNVEGINCYTSGGFHPTHLGDVLSSAKQEYKVLHKLGRGAFSTVWLAQSRTEQFVALKICSAESDSTHEIGIFERLACNSPVPENVVKLLDHFTLRGPNGTHTVLVHDVLGNFSDVVDSAIRPGRKHVRKLCRDITMGLAALHERGIVHGDLHAGNIGIALPTLNNHSYRRVLEYFHQPEATLVLPTTVPENPGALPRYLVSPISVIDYLAAKEKDPPLFDRPLQARIMDLGNAIIADEQTLPACTPAAVCAPEIMFGRVVHPEESGSPSTRASDVWSLACTIYEIVCGASLFHFASPNNNLLGNMATICGEVPDEWRSYWESQERLRDIDISPEVAEAEWKSRLNLMVGPGSMPTEDDMKELFAMLRSMLAIDPARRPSAAEVAKHPWFER</sequence>
<accession>A0A0D7AY50</accession>
<evidence type="ECO:0000256" key="1">
    <source>
        <dbReference type="ARBA" id="ARBA00012513"/>
    </source>
</evidence>
<dbReference type="GO" id="GO:0005524">
    <property type="term" value="F:ATP binding"/>
    <property type="evidence" value="ECO:0007669"/>
    <property type="project" value="UniProtKB-UniRule"/>
</dbReference>
<evidence type="ECO:0000313" key="12">
    <source>
        <dbReference type="Proteomes" id="UP000054007"/>
    </source>
</evidence>
<dbReference type="EMBL" id="KN880737">
    <property type="protein sequence ID" value="KIY62910.1"/>
    <property type="molecule type" value="Genomic_DNA"/>
</dbReference>
<dbReference type="Gene3D" id="1.10.510.10">
    <property type="entry name" value="Transferase(Phosphotransferase) domain 1"/>
    <property type="match status" value="1"/>
</dbReference>
<keyword evidence="3" id="KW-0808">Transferase</keyword>
<organism evidence="11 12">
    <name type="scientific">Cylindrobasidium torrendii FP15055 ss-10</name>
    <dbReference type="NCBI Taxonomy" id="1314674"/>
    <lineage>
        <taxon>Eukaryota</taxon>
        <taxon>Fungi</taxon>
        <taxon>Dikarya</taxon>
        <taxon>Basidiomycota</taxon>
        <taxon>Agaricomycotina</taxon>
        <taxon>Agaricomycetes</taxon>
        <taxon>Agaricomycetidae</taxon>
        <taxon>Agaricales</taxon>
        <taxon>Marasmiineae</taxon>
        <taxon>Physalacriaceae</taxon>
        <taxon>Cylindrobasidium</taxon>
    </lineage>
</organism>
<dbReference type="Gene3D" id="3.30.200.20">
    <property type="entry name" value="Phosphorylase Kinase, domain 1"/>
    <property type="match status" value="1"/>
</dbReference>
<protein>
    <recommendedName>
        <fullName evidence="1">non-specific serine/threonine protein kinase</fullName>
        <ecNumber evidence="1">2.7.11.1</ecNumber>
    </recommendedName>
</protein>
<dbReference type="Pfam" id="PF00069">
    <property type="entry name" value="Pkinase"/>
    <property type="match status" value="2"/>
</dbReference>
<evidence type="ECO:0000256" key="2">
    <source>
        <dbReference type="ARBA" id="ARBA00022527"/>
    </source>
</evidence>
<dbReference type="InterPro" id="IPR011009">
    <property type="entry name" value="Kinase-like_dom_sf"/>
</dbReference>
<dbReference type="PROSITE" id="PS00107">
    <property type="entry name" value="PROTEIN_KINASE_ATP"/>
    <property type="match status" value="1"/>
</dbReference>
<dbReference type="PANTHER" id="PTHR47634:SF9">
    <property type="entry name" value="PROTEIN KINASE DOMAIN-CONTAINING PROTEIN-RELATED"/>
    <property type="match status" value="1"/>
</dbReference>
<evidence type="ECO:0000256" key="8">
    <source>
        <dbReference type="ARBA" id="ARBA00048679"/>
    </source>
</evidence>
<dbReference type="GO" id="GO:0050684">
    <property type="term" value="P:regulation of mRNA processing"/>
    <property type="evidence" value="ECO:0007669"/>
    <property type="project" value="TreeGrafter"/>
</dbReference>
<dbReference type="STRING" id="1314674.A0A0D7AY50"/>
<evidence type="ECO:0000313" key="11">
    <source>
        <dbReference type="EMBL" id="KIY62910.1"/>
    </source>
</evidence>
<dbReference type="PANTHER" id="PTHR47634">
    <property type="entry name" value="PROTEIN KINASE DOMAIN-CONTAINING PROTEIN-RELATED"/>
    <property type="match status" value="1"/>
</dbReference>
<dbReference type="InterPro" id="IPR000719">
    <property type="entry name" value="Prot_kinase_dom"/>
</dbReference>
<gene>
    <name evidence="11" type="ORF">CYLTODRAFT_426539</name>
</gene>
<reference evidence="11 12" key="1">
    <citation type="journal article" date="2015" name="Fungal Genet. Biol.">
        <title>Evolution of novel wood decay mechanisms in Agaricales revealed by the genome sequences of Fistulina hepatica and Cylindrobasidium torrendii.</title>
        <authorList>
            <person name="Floudas D."/>
            <person name="Held B.W."/>
            <person name="Riley R."/>
            <person name="Nagy L.G."/>
            <person name="Koehler G."/>
            <person name="Ransdell A.S."/>
            <person name="Younus H."/>
            <person name="Chow J."/>
            <person name="Chiniquy J."/>
            <person name="Lipzen A."/>
            <person name="Tritt A."/>
            <person name="Sun H."/>
            <person name="Haridas S."/>
            <person name="LaButti K."/>
            <person name="Ohm R.A."/>
            <person name="Kues U."/>
            <person name="Blanchette R.A."/>
            <person name="Grigoriev I.V."/>
            <person name="Minto R.E."/>
            <person name="Hibbett D.S."/>
        </authorList>
    </citation>
    <scope>NUCLEOTIDE SEQUENCE [LARGE SCALE GENOMIC DNA]</scope>
    <source>
        <strain evidence="11 12">FP15055 ss-10</strain>
    </source>
</reference>
<feature type="domain" description="Protein kinase" evidence="10">
    <location>
        <begin position="101"/>
        <end position="461"/>
    </location>
</feature>
<dbReference type="InterPro" id="IPR051334">
    <property type="entry name" value="SRPK"/>
</dbReference>
<evidence type="ECO:0000256" key="3">
    <source>
        <dbReference type="ARBA" id="ARBA00022679"/>
    </source>
</evidence>
<dbReference type="AlphaFoldDB" id="A0A0D7AY50"/>
<dbReference type="OrthoDB" id="5979581at2759"/>
<evidence type="ECO:0000256" key="5">
    <source>
        <dbReference type="ARBA" id="ARBA00022777"/>
    </source>
</evidence>
<keyword evidence="5 11" id="KW-0418">Kinase</keyword>
<keyword evidence="2" id="KW-0723">Serine/threonine-protein kinase</keyword>
<dbReference type="PROSITE" id="PS50011">
    <property type="entry name" value="PROTEIN_KINASE_DOM"/>
    <property type="match status" value="1"/>
</dbReference>
<feature type="non-terminal residue" evidence="11">
    <location>
        <position position="463"/>
    </location>
</feature>
<proteinExistence type="predicted"/>
<keyword evidence="6 9" id="KW-0067">ATP-binding</keyword>
<comment type="catalytic activity">
    <reaction evidence="7">
        <text>L-threonyl-[protein] + ATP = O-phospho-L-threonyl-[protein] + ADP + H(+)</text>
        <dbReference type="Rhea" id="RHEA:46608"/>
        <dbReference type="Rhea" id="RHEA-COMP:11060"/>
        <dbReference type="Rhea" id="RHEA-COMP:11605"/>
        <dbReference type="ChEBI" id="CHEBI:15378"/>
        <dbReference type="ChEBI" id="CHEBI:30013"/>
        <dbReference type="ChEBI" id="CHEBI:30616"/>
        <dbReference type="ChEBI" id="CHEBI:61977"/>
        <dbReference type="ChEBI" id="CHEBI:456216"/>
        <dbReference type="EC" id="2.7.11.1"/>
    </reaction>
</comment>
<feature type="binding site" evidence="9">
    <location>
        <position position="129"/>
    </location>
    <ligand>
        <name>ATP</name>
        <dbReference type="ChEBI" id="CHEBI:30616"/>
    </ligand>
</feature>
<evidence type="ECO:0000256" key="7">
    <source>
        <dbReference type="ARBA" id="ARBA00047899"/>
    </source>
</evidence>
<dbReference type="GO" id="GO:0004674">
    <property type="term" value="F:protein serine/threonine kinase activity"/>
    <property type="evidence" value="ECO:0007669"/>
    <property type="project" value="UniProtKB-KW"/>
</dbReference>
<evidence type="ECO:0000259" key="10">
    <source>
        <dbReference type="PROSITE" id="PS50011"/>
    </source>
</evidence>
<comment type="catalytic activity">
    <reaction evidence="8">
        <text>L-seryl-[protein] + ATP = O-phospho-L-seryl-[protein] + ADP + H(+)</text>
        <dbReference type="Rhea" id="RHEA:17989"/>
        <dbReference type="Rhea" id="RHEA-COMP:9863"/>
        <dbReference type="Rhea" id="RHEA-COMP:11604"/>
        <dbReference type="ChEBI" id="CHEBI:15378"/>
        <dbReference type="ChEBI" id="CHEBI:29999"/>
        <dbReference type="ChEBI" id="CHEBI:30616"/>
        <dbReference type="ChEBI" id="CHEBI:83421"/>
        <dbReference type="ChEBI" id="CHEBI:456216"/>
        <dbReference type="EC" id="2.7.11.1"/>
    </reaction>
</comment>
<name>A0A0D7AY50_9AGAR</name>
<keyword evidence="4 9" id="KW-0547">Nucleotide-binding</keyword>
<evidence type="ECO:0000256" key="4">
    <source>
        <dbReference type="ARBA" id="ARBA00022741"/>
    </source>
</evidence>
<evidence type="ECO:0000256" key="9">
    <source>
        <dbReference type="PROSITE-ProRule" id="PRU10141"/>
    </source>
</evidence>